<dbReference type="RefSeq" id="WP_125553435.1">
    <property type="nucleotide sequence ID" value="NZ_RBVX01000001.1"/>
</dbReference>
<dbReference type="Proteomes" id="UP000275076">
    <property type="component" value="Unassembled WGS sequence"/>
</dbReference>
<dbReference type="GO" id="GO:0032259">
    <property type="term" value="P:methylation"/>
    <property type="evidence" value="ECO:0007669"/>
    <property type="project" value="UniProtKB-KW"/>
</dbReference>
<evidence type="ECO:0000313" key="2">
    <source>
        <dbReference type="Proteomes" id="UP000275076"/>
    </source>
</evidence>
<reference evidence="1 2" key="1">
    <citation type="submission" date="2018-10" db="EMBL/GenBank/DDBJ databases">
        <title>Draft genome sequence of Bacillus salarius IM0101, isolated from a hypersaline soil in Inner Mongolia, China.</title>
        <authorList>
            <person name="Yamprayoonswat W."/>
            <person name="Boonvisut S."/>
            <person name="Jumpathong W."/>
            <person name="Sittihan S."/>
            <person name="Ruangsuj P."/>
            <person name="Wanthongcharoen S."/>
            <person name="Thongpramul N."/>
            <person name="Pimmason S."/>
            <person name="Yu B."/>
            <person name="Yasawong M."/>
        </authorList>
    </citation>
    <scope>NUCLEOTIDE SEQUENCE [LARGE SCALE GENOMIC DNA]</scope>
    <source>
        <strain evidence="1 2">IM0101</strain>
    </source>
</reference>
<dbReference type="OrthoDB" id="9804312at2"/>
<proteinExistence type="predicted"/>
<dbReference type="InterPro" id="IPR029063">
    <property type="entry name" value="SAM-dependent_MTases_sf"/>
</dbReference>
<sequence length="287" mass="33817">MKVTENKFGFYQLEETFSEGYLKDYYNRMYYQNNQANYEKHYLKNEIINKKNTLERKHSIIKKYNTNYKSFIDIGCGEGWALDYFNNEGFSVTGIDYSIDGINRHNPHLVDRVIQGDLFECISQLNNENMKFDIVWADNVLEHVLKPEYLIYLLKNCLNPNGVVVIEVPNDFSVIQEHLLENNYISSPYWIKVPDHLSYFNKEGLKNLMEHYGFQTKNIISDFPIDLNLFNSKTNYIEEETVGKECHHSRVEIENLLHSIDSDGLNKIYETLSEIGIGRNITGFFFY</sequence>
<name>A0A3R9QWT4_9BACI</name>
<dbReference type="EMBL" id="RBVX01000001">
    <property type="protein sequence ID" value="RSL35115.1"/>
    <property type="molecule type" value="Genomic_DNA"/>
</dbReference>
<dbReference type="PANTHER" id="PTHR43861">
    <property type="entry name" value="TRANS-ACONITATE 2-METHYLTRANSFERASE-RELATED"/>
    <property type="match status" value="1"/>
</dbReference>
<keyword evidence="1" id="KW-0808">Transferase</keyword>
<gene>
    <name evidence="1" type="ORF">D7Z54_00645</name>
</gene>
<keyword evidence="2" id="KW-1185">Reference proteome</keyword>
<dbReference type="GO" id="GO:0008168">
    <property type="term" value="F:methyltransferase activity"/>
    <property type="evidence" value="ECO:0007669"/>
    <property type="project" value="UniProtKB-KW"/>
</dbReference>
<dbReference type="Gene3D" id="3.40.50.150">
    <property type="entry name" value="Vaccinia Virus protein VP39"/>
    <property type="match status" value="1"/>
</dbReference>
<keyword evidence="1" id="KW-0489">Methyltransferase</keyword>
<dbReference type="CDD" id="cd02440">
    <property type="entry name" value="AdoMet_MTases"/>
    <property type="match status" value="1"/>
</dbReference>
<accession>A0A3R9QWT4</accession>
<dbReference type="SUPFAM" id="SSF53335">
    <property type="entry name" value="S-adenosyl-L-methionine-dependent methyltransferases"/>
    <property type="match status" value="1"/>
</dbReference>
<dbReference type="Pfam" id="PF13489">
    <property type="entry name" value="Methyltransf_23"/>
    <property type="match status" value="1"/>
</dbReference>
<protein>
    <submittedName>
        <fullName evidence="1">Class I SAM-dependent methyltransferase</fullName>
    </submittedName>
</protein>
<organism evidence="1 2">
    <name type="scientific">Salibacterium salarium</name>
    <dbReference type="NCBI Taxonomy" id="284579"/>
    <lineage>
        <taxon>Bacteria</taxon>
        <taxon>Bacillati</taxon>
        <taxon>Bacillota</taxon>
        <taxon>Bacilli</taxon>
        <taxon>Bacillales</taxon>
        <taxon>Bacillaceae</taxon>
    </lineage>
</organism>
<evidence type="ECO:0000313" key="1">
    <source>
        <dbReference type="EMBL" id="RSL35115.1"/>
    </source>
</evidence>
<comment type="caution">
    <text evidence="1">The sequence shown here is derived from an EMBL/GenBank/DDBJ whole genome shotgun (WGS) entry which is preliminary data.</text>
</comment>
<dbReference type="AlphaFoldDB" id="A0A3R9QWT4"/>